<dbReference type="Pfam" id="PF08241">
    <property type="entry name" value="Methyltransf_11"/>
    <property type="match status" value="1"/>
</dbReference>
<dbReference type="GO" id="GO:0008757">
    <property type="term" value="F:S-adenosylmethionine-dependent methyltransferase activity"/>
    <property type="evidence" value="ECO:0007669"/>
    <property type="project" value="InterPro"/>
</dbReference>
<keyword evidence="3" id="KW-1185">Reference proteome</keyword>
<dbReference type="AlphaFoldDB" id="A0A2P8H975"/>
<sequence>MSHLFARCYDAFMFPLERSTFQAKRQETAGKATGHVLELGSGTGANFPFYKHADSVTAVEPDPAMRERSTKKGQRAASPVILADARAEELPFHNNSFDTVIATLVFCSIDDPHQAFQEIQRVAKPGARVYFFEHVRSHHPLIEGLQDALTPAWKRVFDGCRLNRPTDHLLKAAGFQNVQIDEAFEHVFVTIEGQIPES</sequence>
<dbReference type="Gene3D" id="3.40.50.150">
    <property type="entry name" value="Vaccinia Virus protein VP39"/>
    <property type="match status" value="1"/>
</dbReference>
<dbReference type="PANTHER" id="PTHR45036:SF1">
    <property type="entry name" value="METHYLTRANSFERASE LIKE 7A"/>
    <property type="match status" value="1"/>
</dbReference>
<protein>
    <submittedName>
        <fullName evidence="2">Methyltransferase family protein</fullName>
    </submittedName>
</protein>
<dbReference type="CDD" id="cd02440">
    <property type="entry name" value="AdoMet_MTases"/>
    <property type="match status" value="1"/>
</dbReference>
<dbReference type="GO" id="GO:0032259">
    <property type="term" value="P:methylation"/>
    <property type="evidence" value="ECO:0007669"/>
    <property type="project" value="UniProtKB-KW"/>
</dbReference>
<reference evidence="2 3" key="1">
    <citation type="submission" date="2018-03" db="EMBL/GenBank/DDBJ databases">
        <title>Genomic Encyclopedia of Type Strains, Phase III (KMG-III): the genomes of soil and plant-associated and newly described type strains.</title>
        <authorList>
            <person name="Whitman W."/>
        </authorList>
    </citation>
    <scope>NUCLEOTIDE SEQUENCE [LARGE SCALE GENOMIC DNA]</scope>
    <source>
        <strain evidence="2 3">CGMCC 1.07653</strain>
    </source>
</reference>
<evidence type="ECO:0000313" key="3">
    <source>
        <dbReference type="Proteomes" id="UP000242310"/>
    </source>
</evidence>
<feature type="domain" description="Methyltransferase type 11" evidence="1">
    <location>
        <begin position="37"/>
        <end position="131"/>
    </location>
</feature>
<dbReference type="InterPro" id="IPR013216">
    <property type="entry name" value="Methyltransf_11"/>
</dbReference>
<gene>
    <name evidence="2" type="ORF">B0H94_11370</name>
</gene>
<dbReference type="SUPFAM" id="SSF53335">
    <property type="entry name" value="S-adenosyl-L-methionine-dependent methyltransferases"/>
    <property type="match status" value="1"/>
</dbReference>
<evidence type="ECO:0000259" key="1">
    <source>
        <dbReference type="Pfam" id="PF08241"/>
    </source>
</evidence>
<comment type="caution">
    <text evidence="2">The sequence shown here is derived from an EMBL/GenBank/DDBJ whole genome shotgun (WGS) entry which is preliminary data.</text>
</comment>
<dbReference type="InterPro" id="IPR029063">
    <property type="entry name" value="SAM-dependent_MTases_sf"/>
</dbReference>
<proteinExistence type="predicted"/>
<keyword evidence="2" id="KW-0808">Transferase</keyword>
<name>A0A2P8H975_9BACI</name>
<dbReference type="PANTHER" id="PTHR45036">
    <property type="entry name" value="METHYLTRANSFERASE LIKE 7B"/>
    <property type="match status" value="1"/>
</dbReference>
<dbReference type="Proteomes" id="UP000242310">
    <property type="component" value="Unassembled WGS sequence"/>
</dbReference>
<accession>A0A2P8H975</accession>
<evidence type="ECO:0000313" key="2">
    <source>
        <dbReference type="EMBL" id="PSL42783.1"/>
    </source>
</evidence>
<dbReference type="EMBL" id="PYAV01000013">
    <property type="protein sequence ID" value="PSL42783.1"/>
    <property type="molecule type" value="Genomic_DNA"/>
</dbReference>
<dbReference type="InterPro" id="IPR052356">
    <property type="entry name" value="Thiol_S-MT"/>
</dbReference>
<dbReference type="RefSeq" id="WP_181315400.1">
    <property type="nucleotide sequence ID" value="NZ_PYAV01000013.1"/>
</dbReference>
<keyword evidence="2" id="KW-0489">Methyltransferase</keyword>
<organism evidence="2 3">
    <name type="scientific">Salsuginibacillus halophilus</name>
    <dbReference type="NCBI Taxonomy" id="517424"/>
    <lineage>
        <taxon>Bacteria</taxon>
        <taxon>Bacillati</taxon>
        <taxon>Bacillota</taxon>
        <taxon>Bacilli</taxon>
        <taxon>Bacillales</taxon>
        <taxon>Bacillaceae</taxon>
        <taxon>Salsuginibacillus</taxon>
    </lineage>
</organism>